<evidence type="ECO:0000313" key="15">
    <source>
        <dbReference type="Proteomes" id="UP000274922"/>
    </source>
</evidence>
<accession>A0A4P9X871</accession>
<evidence type="ECO:0000256" key="6">
    <source>
        <dbReference type="ARBA" id="ARBA00023065"/>
    </source>
</evidence>
<dbReference type="InterPro" id="IPR018422">
    <property type="entry name" value="Cation/H_exchanger_CPA1"/>
</dbReference>
<dbReference type="PANTHER" id="PTHR10110:SF187">
    <property type="entry name" value="SODIUM_HYDROGEN EXCHANGER"/>
    <property type="match status" value="1"/>
</dbReference>
<feature type="transmembrane region" description="Helical" evidence="10">
    <location>
        <begin position="309"/>
        <end position="331"/>
    </location>
</feature>
<evidence type="ECO:0000313" key="12">
    <source>
        <dbReference type="EMBL" id="RKO96977.1"/>
    </source>
</evidence>
<feature type="transmembrane region" description="Helical" evidence="10">
    <location>
        <begin position="88"/>
        <end position="105"/>
    </location>
</feature>
<dbReference type="Gene3D" id="6.10.140.1330">
    <property type="match status" value="1"/>
</dbReference>
<feature type="domain" description="Cation/H+ exchanger transmembrane" evidence="11">
    <location>
        <begin position="38"/>
        <end position="435"/>
    </location>
</feature>
<reference evidence="13" key="2">
    <citation type="submission" date="2018-04" db="EMBL/GenBank/DDBJ databases">
        <title>Leveraging single-cell genomics to expand the Fungal Tree of Life.</title>
        <authorList>
            <consortium name="DOE Joint Genome Institute"/>
            <person name="Ahrendt S.R."/>
            <person name="Quandt C.A."/>
            <person name="Ciobanu D."/>
            <person name="Clum A."/>
            <person name="Salamov A."/>
            <person name="Andreopoulos B."/>
            <person name="Cheng J.-F."/>
            <person name="Woyke T."/>
            <person name="Pelin A."/>
            <person name="Henrissat B."/>
            <person name="Benny G.L."/>
            <person name="Smith M.E."/>
            <person name="James T.Y."/>
            <person name="Grigoriev I.V."/>
        </authorList>
    </citation>
    <scope>NUCLEOTIDE SEQUENCE</scope>
    <source>
        <strain evidence="13">ATCC 52028</strain>
    </source>
</reference>
<keyword evidence="9" id="KW-0050">Antiport</keyword>
<dbReference type="PANTHER" id="PTHR10110">
    <property type="entry name" value="SODIUM/HYDROGEN EXCHANGER"/>
    <property type="match status" value="1"/>
</dbReference>
<keyword evidence="15" id="KW-1185">Reference proteome</keyword>
<keyword evidence="2 9" id="KW-0813">Transport</keyword>
<dbReference type="EMBL" id="ML014182">
    <property type="protein sequence ID" value="RKP01171.1"/>
    <property type="molecule type" value="Genomic_DNA"/>
</dbReference>
<keyword evidence="3 9" id="KW-0812">Transmembrane</keyword>
<evidence type="ECO:0000256" key="5">
    <source>
        <dbReference type="ARBA" id="ARBA00023053"/>
    </source>
</evidence>
<reference evidence="14 15" key="1">
    <citation type="journal article" date="2018" name="Nat. Microbiol.">
        <title>Leveraging single-cell genomics to expand the fungal tree of life.</title>
        <authorList>
            <person name="Ahrendt S.R."/>
            <person name="Quandt C.A."/>
            <person name="Ciobanu D."/>
            <person name="Clum A."/>
            <person name="Salamov A."/>
            <person name="Andreopoulos B."/>
            <person name="Cheng J.F."/>
            <person name="Woyke T."/>
            <person name="Pelin A."/>
            <person name="Henrissat B."/>
            <person name="Reynolds N.K."/>
            <person name="Benny G.L."/>
            <person name="Smith M.E."/>
            <person name="James T.Y."/>
            <person name="Grigoriev I.V."/>
        </authorList>
    </citation>
    <scope>NUCLEOTIDE SEQUENCE [LARGE SCALE GENOMIC DNA]</scope>
    <source>
        <strain evidence="14 15">ATCC 52028</strain>
    </source>
</reference>
<reference evidence="12" key="3">
    <citation type="submission" date="2018-08" db="EMBL/GenBank/DDBJ databases">
        <title>Leveraging single-cell genomics to expand the Fungal Tree of Life.</title>
        <authorList>
            <consortium name="DOE Joint Genome Institute"/>
            <person name="Ahrendt S.R."/>
            <person name="Quandt C.A."/>
            <person name="Ciobanu D."/>
            <person name="Clum A."/>
            <person name="Salamov A."/>
            <person name="Andreopoulos B."/>
            <person name="Cheng J.-F."/>
            <person name="Woyke T."/>
            <person name="Pelin A."/>
            <person name="Henrissat B."/>
            <person name="Reynolds N."/>
            <person name="Benny G.L."/>
            <person name="Smith M.E."/>
            <person name="James T.Y."/>
            <person name="Grigoriev I.V."/>
        </authorList>
    </citation>
    <scope>NUCLEOTIDE SEQUENCE</scope>
    <source>
        <strain evidence="12">ATCC 52028</strain>
    </source>
</reference>
<comment type="subcellular location">
    <subcellularLocation>
        <location evidence="1">Membrane</location>
        <topology evidence="1">Multi-pass membrane protein</topology>
    </subcellularLocation>
</comment>
<evidence type="ECO:0000256" key="4">
    <source>
        <dbReference type="ARBA" id="ARBA00022989"/>
    </source>
</evidence>
<dbReference type="Proteomes" id="UP000274922">
    <property type="component" value="Unassembled WGS sequence"/>
</dbReference>
<feature type="transmembrane region" description="Helical" evidence="10">
    <location>
        <begin position="52"/>
        <end position="73"/>
    </location>
</feature>
<feature type="transmembrane region" description="Helical" evidence="10">
    <location>
        <begin position="266"/>
        <end position="289"/>
    </location>
</feature>
<dbReference type="GO" id="GO:0015385">
    <property type="term" value="F:sodium:proton antiporter activity"/>
    <property type="evidence" value="ECO:0007669"/>
    <property type="project" value="InterPro"/>
</dbReference>
<dbReference type="GO" id="GO:0005769">
    <property type="term" value="C:early endosome"/>
    <property type="evidence" value="ECO:0007669"/>
    <property type="project" value="TreeGrafter"/>
</dbReference>
<evidence type="ECO:0000256" key="10">
    <source>
        <dbReference type="SAM" id="Phobius"/>
    </source>
</evidence>
<evidence type="ECO:0000313" key="13">
    <source>
        <dbReference type="EMBL" id="RKP01171.1"/>
    </source>
</evidence>
<keyword evidence="7 10" id="KW-0472">Membrane</keyword>
<feature type="transmembrane region" description="Helical" evidence="10">
    <location>
        <begin position="415"/>
        <end position="434"/>
    </location>
</feature>
<dbReference type="GO" id="GO:0015386">
    <property type="term" value="F:potassium:proton antiporter activity"/>
    <property type="evidence" value="ECO:0007669"/>
    <property type="project" value="TreeGrafter"/>
</dbReference>
<evidence type="ECO:0000256" key="3">
    <source>
        <dbReference type="ARBA" id="ARBA00022692"/>
    </source>
</evidence>
<dbReference type="GO" id="GO:0000329">
    <property type="term" value="C:fungal-type vacuole membrane"/>
    <property type="evidence" value="ECO:0007669"/>
    <property type="project" value="TreeGrafter"/>
</dbReference>
<keyword evidence="6 9" id="KW-0406">Ion transport</keyword>
<evidence type="ECO:0000256" key="9">
    <source>
        <dbReference type="RuleBase" id="RU003722"/>
    </source>
</evidence>
<keyword evidence="4 10" id="KW-1133">Transmembrane helix</keyword>
<comment type="similarity">
    <text evidence="9">Belongs to the monovalent cation:proton antiporter 1 (CPA1) transporter (TC 2.A.36) family.</text>
</comment>
<evidence type="ECO:0000313" key="14">
    <source>
        <dbReference type="Proteomes" id="UP000268535"/>
    </source>
</evidence>
<sequence length="445" mass="49783">MDDPDPLVDVPPAAPDGALEELYSTWAILILITMLFSILLMSYYFQSKRIHFLHESVVSIFLGIMVGLVVRFVPDESFAQLMMFDHRYFFNLLLPPILLNSGYDLKRKNFFRNFGSILMFALVGTFLSTVFIGIVVWLFVGTGIYGLQLSFLECIQFGAIMSSTDPVTVLAIFHQLRVDPQLFAIIFGESMLNDSVAIVLSTVLKQYRGKHISLGNILHGVGTFLAVFWGSVAVGILMALMCAIMLKHSRLYKYQAIESSLITLVAYSSYLLSNGCQLSGIVSLLFCGISLRHYAYDNMSRRTRRTTKYMFRVLSQLSENFIFIYLGLTVFVERTAVYLPLLILWTLLALMAARYISVIPIARLINTVSTNVGRGEAIPRNHQIMLWWSGLRGAVAFALSFEFEGPNQNAIRTTTLVTCIVSVIALGGTTHAALRRLNIRIGVGS</sequence>
<evidence type="ECO:0000256" key="8">
    <source>
        <dbReference type="ARBA" id="ARBA00023201"/>
    </source>
</evidence>
<feature type="transmembrane region" description="Helical" evidence="10">
    <location>
        <begin position="182"/>
        <end position="204"/>
    </location>
</feature>
<dbReference type="AlphaFoldDB" id="A0A4P9X871"/>
<evidence type="ECO:0000256" key="1">
    <source>
        <dbReference type="ARBA" id="ARBA00004141"/>
    </source>
</evidence>
<evidence type="ECO:0000259" key="11">
    <source>
        <dbReference type="Pfam" id="PF00999"/>
    </source>
</evidence>
<dbReference type="Pfam" id="PF00999">
    <property type="entry name" value="Na_H_Exchanger"/>
    <property type="match status" value="1"/>
</dbReference>
<dbReference type="EMBL" id="ML009485">
    <property type="protein sequence ID" value="RKO96977.1"/>
    <property type="molecule type" value="Genomic_DNA"/>
</dbReference>
<feature type="transmembrane region" description="Helical" evidence="10">
    <location>
        <begin position="384"/>
        <end position="403"/>
    </location>
</feature>
<dbReference type="InterPro" id="IPR004709">
    <property type="entry name" value="NaH_exchanger"/>
</dbReference>
<keyword evidence="8 9" id="KW-0739">Sodium transport</keyword>
<feature type="transmembrane region" description="Helical" evidence="10">
    <location>
        <begin position="23"/>
        <end position="45"/>
    </location>
</feature>
<dbReference type="OrthoDB" id="196264at2759"/>
<feature type="non-terminal residue" evidence="13">
    <location>
        <position position="445"/>
    </location>
</feature>
<dbReference type="NCBIfam" id="TIGR00840">
    <property type="entry name" value="b_cpa1"/>
    <property type="match status" value="1"/>
</dbReference>
<dbReference type="STRING" id="1555241.A0A4P9X871"/>
<dbReference type="GO" id="GO:0007035">
    <property type="term" value="P:vacuolar acidification"/>
    <property type="evidence" value="ECO:0007669"/>
    <property type="project" value="TreeGrafter"/>
</dbReference>
<feature type="transmembrane region" description="Helical" evidence="10">
    <location>
        <begin position="337"/>
        <end position="356"/>
    </location>
</feature>
<organism evidence="13 15">
    <name type="scientific">Caulochytrium protostelioides</name>
    <dbReference type="NCBI Taxonomy" id="1555241"/>
    <lineage>
        <taxon>Eukaryota</taxon>
        <taxon>Fungi</taxon>
        <taxon>Fungi incertae sedis</taxon>
        <taxon>Chytridiomycota</taxon>
        <taxon>Chytridiomycota incertae sedis</taxon>
        <taxon>Chytridiomycetes</taxon>
        <taxon>Caulochytriales</taxon>
        <taxon>Caulochytriaceae</taxon>
        <taxon>Caulochytrium</taxon>
    </lineage>
</organism>
<proteinExistence type="inferred from homology"/>
<gene>
    <name evidence="12" type="ORF">CAUPRSCDRAFT_7219</name>
    <name evidence="13" type="ORF">CXG81DRAFT_12337</name>
</gene>
<name>A0A4P9X871_9FUNG</name>
<dbReference type="PRINTS" id="PR01084">
    <property type="entry name" value="NAHEXCHNGR"/>
</dbReference>
<protein>
    <recommendedName>
        <fullName evidence="9">Sodium/hydrogen exchanger</fullName>
    </recommendedName>
</protein>
<keyword evidence="5" id="KW-0915">Sodium</keyword>
<dbReference type="GO" id="GO:0005770">
    <property type="term" value="C:late endosome"/>
    <property type="evidence" value="ECO:0007669"/>
    <property type="project" value="TreeGrafter"/>
</dbReference>
<feature type="transmembrane region" description="Helical" evidence="10">
    <location>
        <begin position="224"/>
        <end position="246"/>
    </location>
</feature>
<feature type="transmembrane region" description="Helical" evidence="10">
    <location>
        <begin position="117"/>
        <end position="140"/>
    </location>
</feature>
<evidence type="ECO:0000256" key="2">
    <source>
        <dbReference type="ARBA" id="ARBA00022448"/>
    </source>
</evidence>
<dbReference type="InterPro" id="IPR006153">
    <property type="entry name" value="Cation/H_exchanger_TM"/>
</dbReference>
<dbReference type="Proteomes" id="UP000268535">
    <property type="component" value="Unassembled WGS sequence"/>
</dbReference>
<evidence type="ECO:0000256" key="7">
    <source>
        <dbReference type="ARBA" id="ARBA00023136"/>
    </source>
</evidence>